<gene>
    <name evidence="3" type="ORF">F8M41_019217</name>
</gene>
<keyword evidence="1" id="KW-1133">Transmembrane helix</keyword>
<reference evidence="3 4" key="1">
    <citation type="journal article" date="2019" name="Environ. Microbiol.">
        <title>At the nexus of three kingdoms: the genome of the mycorrhizal fungus Gigaspora margarita provides insights into plant, endobacterial and fungal interactions.</title>
        <authorList>
            <person name="Venice F."/>
            <person name="Ghignone S."/>
            <person name="Salvioli di Fossalunga A."/>
            <person name="Amselem J."/>
            <person name="Novero M."/>
            <person name="Xianan X."/>
            <person name="Sedzielewska Toro K."/>
            <person name="Morin E."/>
            <person name="Lipzen A."/>
            <person name="Grigoriev I.V."/>
            <person name="Henrissat B."/>
            <person name="Martin F.M."/>
            <person name="Bonfante P."/>
        </authorList>
    </citation>
    <scope>NUCLEOTIDE SEQUENCE [LARGE SCALE GENOMIC DNA]</scope>
    <source>
        <strain evidence="3 4">BEG34</strain>
    </source>
</reference>
<evidence type="ECO:0000256" key="1">
    <source>
        <dbReference type="SAM" id="Phobius"/>
    </source>
</evidence>
<dbReference type="EMBL" id="WTPW01000492">
    <property type="protein sequence ID" value="KAF0506045.1"/>
    <property type="molecule type" value="Genomic_DNA"/>
</dbReference>
<evidence type="ECO:0000256" key="2">
    <source>
        <dbReference type="SAM" id="SignalP"/>
    </source>
</evidence>
<protein>
    <submittedName>
        <fullName evidence="3">Uncharacterized protein</fullName>
    </submittedName>
</protein>
<keyword evidence="1" id="KW-0472">Membrane</keyword>
<organism evidence="3 4">
    <name type="scientific">Gigaspora margarita</name>
    <dbReference type="NCBI Taxonomy" id="4874"/>
    <lineage>
        <taxon>Eukaryota</taxon>
        <taxon>Fungi</taxon>
        <taxon>Fungi incertae sedis</taxon>
        <taxon>Mucoromycota</taxon>
        <taxon>Glomeromycotina</taxon>
        <taxon>Glomeromycetes</taxon>
        <taxon>Diversisporales</taxon>
        <taxon>Gigasporaceae</taxon>
        <taxon>Gigaspora</taxon>
    </lineage>
</organism>
<keyword evidence="1" id="KW-0812">Transmembrane</keyword>
<name>A0A8H4AKD4_GIGMA</name>
<keyword evidence="2" id="KW-0732">Signal</keyword>
<keyword evidence="4" id="KW-1185">Reference proteome</keyword>
<feature type="signal peptide" evidence="2">
    <location>
        <begin position="1"/>
        <end position="27"/>
    </location>
</feature>
<accession>A0A8H4AKD4</accession>
<evidence type="ECO:0000313" key="4">
    <source>
        <dbReference type="Proteomes" id="UP000439903"/>
    </source>
</evidence>
<proteinExistence type="predicted"/>
<sequence length="119" mass="13211">MRFQITIIKQILLTLTIYTILQTSIDADVINVTLPAQSAITTMATITATVTTTITNQPDFFSNATALNKLVVLVITLITAITTIARMCYCCKRKNKKLKEKVYKSNALPTYSAHNNNLI</sequence>
<dbReference type="AlphaFoldDB" id="A0A8H4AKD4"/>
<feature type="chain" id="PRO_5034707222" evidence="2">
    <location>
        <begin position="28"/>
        <end position="119"/>
    </location>
</feature>
<dbReference type="Proteomes" id="UP000439903">
    <property type="component" value="Unassembled WGS sequence"/>
</dbReference>
<feature type="transmembrane region" description="Helical" evidence="1">
    <location>
        <begin position="70"/>
        <end position="89"/>
    </location>
</feature>
<evidence type="ECO:0000313" key="3">
    <source>
        <dbReference type="EMBL" id="KAF0506045.1"/>
    </source>
</evidence>
<comment type="caution">
    <text evidence="3">The sequence shown here is derived from an EMBL/GenBank/DDBJ whole genome shotgun (WGS) entry which is preliminary data.</text>
</comment>